<dbReference type="Pfam" id="PF13181">
    <property type="entry name" value="TPR_8"/>
    <property type="match status" value="2"/>
</dbReference>
<dbReference type="Gene3D" id="3.90.550.10">
    <property type="entry name" value="Spore Coat Polysaccharide Biosynthesis Protein SpsA, Chain A"/>
    <property type="match status" value="1"/>
</dbReference>
<dbReference type="PANTHER" id="PTHR43630">
    <property type="entry name" value="POLY-BETA-1,6-N-ACETYL-D-GLUCOSAMINE SYNTHASE"/>
    <property type="match status" value="1"/>
</dbReference>
<dbReference type="Pfam" id="PF00535">
    <property type="entry name" value="Glycos_transf_2"/>
    <property type="match status" value="1"/>
</dbReference>
<evidence type="ECO:0000256" key="1">
    <source>
        <dbReference type="PROSITE-ProRule" id="PRU00339"/>
    </source>
</evidence>
<dbReference type="InterPro" id="IPR029044">
    <property type="entry name" value="Nucleotide-diphossugar_trans"/>
</dbReference>
<dbReference type="SMART" id="SM00028">
    <property type="entry name" value="TPR"/>
    <property type="match status" value="4"/>
</dbReference>
<dbReference type="AlphaFoldDB" id="A0A0A7REP3"/>
<dbReference type="SUPFAM" id="SSF53448">
    <property type="entry name" value="Nucleotide-diphospho-sugar transferases"/>
    <property type="match status" value="1"/>
</dbReference>
<dbReference type="InterPro" id="IPR019734">
    <property type="entry name" value="TPR_rpt"/>
</dbReference>
<evidence type="ECO:0000313" key="3">
    <source>
        <dbReference type="EMBL" id="AJA33671.1"/>
    </source>
</evidence>
<dbReference type="PROSITE" id="PS50005">
    <property type="entry name" value="TPR"/>
    <property type="match status" value="2"/>
</dbReference>
<feature type="repeat" description="TPR" evidence="1">
    <location>
        <begin position="274"/>
        <end position="307"/>
    </location>
</feature>
<keyword evidence="1" id="KW-0802">TPR repeat</keyword>
<feature type="repeat" description="TPR" evidence="1">
    <location>
        <begin position="200"/>
        <end position="233"/>
    </location>
</feature>
<proteinExistence type="predicted"/>
<feature type="domain" description="Glycosyltransferase 2-like" evidence="2">
    <location>
        <begin position="4"/>
        <end position="89"/>
    </location>
</feature>
<sequence>MDLSVCIITKNENEKLKRCLKSLAFLKADIVVVDTGFNDETRKIVTELNGRYFTFEWCDDFSAARNYSLEQAYYDDIMVIDSDEWLDEKEMTFNKAALESFIRRDLYTLACCYQVNIEPNLAYGEYHAVVPRIFSKKYFHYEGKAHEQPVPLMKDVNSRTITVELKMYHDGYAGAGVVKAKSKRNLALLLQDLKNDEHNIYLLFQVGMSYLNLEQYELALKYFEEELANRNFNYSYVYAYDVCYGYLKALLNLGQTDLVLAKLTYFAKKFPNLADFWYDAGDFYLKLNRINQAVEAFRRAVKCSQVTLVGKDGDFAYYNLGKIYAYLGDFQQASCYYKQCSADFGPAQTELLALRQRQFSQAVTVYILDTLKDERALIKTLTSLETLPFTKLVLSQKAYPQAILGKSKLVQLEPSALNEYLKQTTNYSLVLYSGESLVDLDLGKLKAVLESKLALSGYGLVFSPNQVKVLGYRSFYHELRLATGTAHEFQAGLLQATSDTKEVLIPLTIESPIEVRASLDFSKTSSVYATLLFIEGNYTNALKYYQSYLKDCDYGLEESLHSVANAILASVFSDQIDWLESYLETWTQFYQNFAIYQFSLGHYLKKIGKKQAAQQAFREAKRLANSLNPIINEED</sequence>
<dbReference type="SUPFAM" id="SSF48452">
    <property type="entry name" value="TPR-like"/>
    <property type="match status" value="2"/>
</dbReference>
<protein>
    <submittedName>
        <fullName evidence="3">Glycosyltransferase</fullName>
    </submittedName>
</protein>
<evidence type="ECO:0000259" key="2">
    <source>
        <dbReference type="Pfam" id="PF00535"/>
    </source>
</evidence>
<dbReference type="InterPro" id="IPR011990">
    <property type="entry name" value="TPR-like_helical_dom_sf"/>
</dbReference>
<dbReference type="PANTHER" id="PTHR43630:SF2">
    <property type="entry name" value="GLYCOSYLTRANSFERASE"/>
    <property type="match status" value="1"/>
</dbReference>
<dbReference type="Pfam" id="PF13424">
    <property type="entry name" value="TPR_12"/>
    <property type="match status" value="1"/>
</dbReference>
<dbReference type="EMBL" id="KM886859">
    <property type="protein sequence ID" value="AJA33671.1"/>
    <property type="molecule type" value="Genomic_DNA"/>
</dbReference>
<dbReference type="Gene3D" id="1.25.40.10">
    <property type="entry name" value="Tetratricopeptide repeat domain"/>
    <property type="match status" value="1"/>
</dbReference>
<keyword evidence="3" id="KW-0808">Transferase</keyword>
<organism evidence="3">
    <name type="scientific">Ligilactobacillus agilis</name>
    <dbReference type="NCBI Taxonomy" id="1601"/>
    <lineage>
        <taxon>Bacteria</taxon>
        <taxon>Bacillati</taxon>
        <taxon>Bacillota</taxon>
        <taxon>Bacilli</taxon>
        <taxon>Lactobacillales</taxon>
        <taxon>Lactobacillaceae</taxon>
        <taxon>Ligilactobacillus</taxon>
    </lineage>
</organism>
<dbReference type="InterPro" id="IPR001173">
    <property type="entry name" value="Glyco_trans_2-like"/>
</dbReference>
<accession>A0A0A7REP3</accession>
<dbReference type="GO" id="GO:0016740">
    <property type="term" value="F:transferase activity"/>
    <property type="evidence" value="ECO:0007669"/>
    <property type="project" value="UniProtKB-KW"/>
</dbReference>
<name>A0A0A7REP3_9LACO</name>
<reference evidence="3" key="1">
    <citation type="journal article" date="2014" name="Appl. Environ. Microbiol.">
        <title>Detection and genomic characterization of motility in Lactobacillus curvatus: confirmation of motility in a species outside the Lactobacillus salivarius clade.</title>
        <authorList>
            <person name="Cousin F.J."/>
            <person name="Lynch S.M."/>
            <person name="Harris H.M."/>
            <person name="McCann A."/>
            <person name="Lynch D.B."/>
            <person name="Neville B.A."/>
            <person name="Irisawa T."/>
            <person name="Okada S."/>
            <person name="Endo A."/>
            <person name="O'Toole P.W."/>
        </authorList>
    </citation>
    <scope>NUCLEOTIDE SEQUENCE</scope>
    <source>
        <strain evidence="3">DSM 20509</strain>
    </source>
</reference>